<feature type="transmembrane region" description="Helical" evidence="6">
    <location>
        <begin position="35"/>
        <end position="53"/>
    </location>
</feature>
<evidence type="ECO:0000256" key="4">
    <source>
        <dbReference type="ARBA" id="ARBA00022989"/>
    </source>
</evidence>
<dbReference type="InterPro" id="IPR050833">
    <property type="entry name" value="Poly_Biosynth_Transport"/>
</dbReference>
<keyword evidence="2" id="KW-1003">Cell membrane</keyword>
<keyword evidence="3 6" id="KW-0812">Transmembrane</keyword>
<reference evidence="7" key="1">
    <citation type="journal article" date="2015" name="Nature">
        <title>Complex archaea that bridge the gap between prokaryotes and eukaryotes.</title>
        <authorList>
            <person name="Spang A."/>
            <person name="Saw J.H."/>
            <person name="Jorgensen S.L."/>
            <person name="Zaremba-Niedzwiedzka K."/>
            <person name="Martijn J."/>
            <person name="Lind A.E."/>
            <person name="van Eijk R."/>
            <person name="Schleper C."/>
            <person name="Guy L."/>
            <person name="Ettema T.J."/>
        </authorList>
    </citation>
    <scope>NUCLEOTIDE SEQUENCE</scope>
</reference>
<keyword evidence="5 6" id="KW-0472">Membrane</keyword>
<comment type="subcellular location">
    <subcellularLocation>
        <location evidence="1">Cell membrane</location>
        <topology evidence="1">Multi-pass membrane protein</topology>
    </subcellularLocation>
</comment>
<evidence type="ECO:0000256" key="6">
    <source>
        <dbReference type="SAM" id="Phobius"/>
    </source>
</evidence>
<keyword evidence="4 6" id="KW-1133">Transmembrane helix</keyword>
<evidence type="ECO:0000256" key="2">
    <source>
        <dbReference type="ARBA" id="ARBA00022475"/>
    </source>
</evidence>
<dbReference type="GO" id="GO:0005886">
    <property type="term" value="C:plasma membrane"/>
    <property type="evidence" value="ECO:0007669"/>
    <property type="project" value="UniProtKB-SubCell"/>
</dbReference>
<gene>
    <name evidence="7" type="ORF">LCGC14_1598510</name>
</gene>
<dbReference type="PANTHER" id="PTHR30250:SF11">
    <property type="entry name" value="O-ANTIGEN TRANSPORTER-RELATED"/>
    <property type="match status" value="1"/>
</dbReference>
<evidence type="ECO:0000313" key="7">
    <source>
        <dbReference type="EMBL" id="KKM25088.1"/>
    </source>
</evidence>
<dbReference type="AlphaFoldDB" id="A0A0F9KSK5"/>
<feature type="transmembrane region" description="Helical" evidence="6">
    <location>
        <begin position="316"/>
        <end position="335"/>
    </location>
</feature>
<feature type="transmembrane region" description="Helical" evidence="6">
    <location>
        <begin position="183"/>
        <end position="203"/>
    </location>
</feature>
<feature type="non-terminal residue" evidence="7">
    <location>
        <position position="1"/>
    </location>
</feature>
<feature type="transmembrane region" description="Helical" evidence="6">
    <location>
        <begin position="288"/>
        <end position="310"/>
    </location>
</feature>
<feature type="transmembrane region" description="Helical" evidence="6">
    <location>
        <begin position="158"/>
        <end position="177"/>
    </location>
</feature>
<feature type="transmembrane region" description="Helical" evidence="6">
    <location>
        <begin position="258"/>
        <end position="281"/>
    </location>
</feature>
<dbReference type="PANTHER" id="PTHR30250">
    <property type="entry name" value="PST FAMILY PREDICTED COLANIC ACID TRANSPORTER"/>
    <property type="match status" value="1"/>
</dbReference>
<sequence>IILITKTLLGIGLAVTVYFLAKEIVFSLLGIQNPILILLLQLASILLITENLLHAVRSILIGSTKMNTYIMVKVIRNFTRLVFTILLVLLGWNLFGPVIGLILATGMAGLVGLLRIQKNLLKHSGKKQSIDWKCLPQVIRKGFSFSFISVMTNIKYEVFILILAIFGFYTEVSFLKVGLVITSIFYVILRPVMISLFPIFSKYSWSNLSERTTLTQVFHYSTKFCNLFITPVIIFCIVFASELIPLVFGMKYLASSQFISVFLFYFLPLTIGMAAIPTFFFSQGYQNLAVLIEFFSFSVSILAGICFSLFLGSFGFAIGISLGAFLGLVFGIFLTNRKFGKGLFSKTKESILIIVIAGLLCGFFFVGYYFFTSVIMLENPILKLLVLGGVFVCFYILFIILLIQINIIRYQEISYFIQEMQKIPLVNRVLPFVIIIGKKFWKRHNK</sequence>
<dbReference type="EMBL" id="LAZR01012790">
    <property type="protein sequence ID" value="KKM25088.1"/>
    <property type="molecule type" value="Genomic_DNA"/>
</dbReference>
<evidence type="ECO:0000256" key="1">
    <source>
        <dbReference type="ARBA" id="ARBA00004651"/>
    </source>
</evidence>
<comment type="caution">
    <text evidence="7">The sequence shown here is derived from an EMBL/GenBank/DDBJ whole genome shotgun (WGS) entry which is preliminary data.</text>
</comment>
<feature type="transmembrane region" description="Helical" evidence="6">
    <location>
        <begin position="7"/>
        <end position="29"/>
    </location>
</feature>
<organism evidence="7">
    <name type="scientific">marine sediment metagenome</name>
    <dbReference type="NCBI Taxonomy" id="412755"/>
    <lineage>
        <taxon>unclassified sequences</taxon>
        <taxon>metagenomes</taxon>
        <taxon>ecological metagenomes</taxon>
    </lineage>
</organism>
<name>A0A0F9KSK5_9ZZZZ</name>
<evidence type="ECO:0008006" key="8">
    <source>
        <dbReference type="Google" id="ProtNLM"/>
    </source>
</evidence>
<protein>
    <recommendedName>
        <fullName evidence="8">Polysaccharide biosynthesis protein C-terminal domain-containing protein</fullName>
    </recommendedName>
</protein>
<dbReference type="Pfam" id="PF13440">
    <property type="entry name" value="Polysacc_synt_3"/>
    <property type="match status" value="1"/>
</dbReference>
<feature type="transmembrane region" description="Helical" evidence="6">
    <location>
        <begin position="384"/>
        <end position="405"/>
    </location>
</feature>
<accession>A0A0F9KSK5</accession>
<feature type="transmembrane region" description="Helical" evidence="6">
    <location>
        <begin position="224"/>
        <end position="246"/>
    </location>
</feature>
<evidence type="ECO:0000256" key="3">
    <source>
        <dbReference type="ARBA" id="ARBA00022692"/>
    </source>
</evidence>
<evidence type="ECO:0000256" key="5">
    <source>
        <dbReference type="ARBA" id="ARBA00023136"/>
    </source>
</evidence>
<feature type="transmembrane region" description="Helical" evidence="6">
    <location>
        <begin position="351"/>
        <end position="372"/>
    </location>
</feature>
<proteinExistence type="predicted"/>